<dbReference type="Proteomes" id="UP000414233">
    <property type="component" value="Unassembled WGS sequence"/>
</dbReference>
<accession>A0A5E4TCM3</accession>
<dbReference type="EMBL" id="CABPRZ010000004">
    <property type="protein sequence ID" value="VVD84268.1"/>
    <property type="molecule type" value="Genomic_DNA"/>
</dbReference>
<dbReference type="AlphaFoldDB" id="A0A5E4TCM3"/>
<gene>
    <name evidence="1" type="ORF">PTE30175_01217</name>
</gene>
<proteinExistence type="predicted"/>
<evidence type="ECO:0000313" key="1">
    <source>
        <dbReference type="EMBL" id="VVD84268.1"/>
    </source>
</evidence>
<reference evidence="1 2" key="1">
    <citation type="submission" date="2019-08" db="EMBL/GenBank/DDBJ databases">
        <authorList>
            <person name="Peeters C."/>
        </authorList>
    </citation>
    <scope>NUCLEOTIDE SEQUENCE [LARGE SCALE GENOMIC DNA]</scope>
    <source>
        <strain evidence="1 2">LMG 30175</strain>
    </source>
</reference>
<evidence type="ECO:0000313" key="2">
    <source>
        <dbReference type="Proteomes" id="UP000414233"/>
    </source>
</evidence>
<keyword evidence="2" id="KW-1185">Reference proteome</keyword>
<protein>
    <submittedName>
        <fullName evidence="1">Uncharacterized protein</fullName>
    </submittedName>
</protein>
<name>A0A5E4TCM3_9BURK</name>
<sequence length="776" mass="83426">MTQHVDSAKGCLALARSTAATCIASARVDDSLKNAATGGALESLSLGNLSVKQRGTSAGEVAPMSRADVISVTNAVLTLLRDLSTFGEDKSARLAMCEKYASRIARPGQGAALDAKAINDCYLFFKAAQQAGGERVVKGGHDDWAVRDAYLTCRTLKWRFRAAVSELIKHRLDRVMEKNVSAMRGGSSESVTIGAAGKIGPVGLQVSAAHGMSVSQAGYALQQKSGSARVFVGAKVTDGVSADGGVKLIHTRRAVYDKLSDYVAARGHKLITWLTHAKLDLLFNLRDVVKLTTSYERDIRRANISHPFLVDQLQRLRCNVACRPLPGAAPRELERHAVTEISADAGVAAGLPPIVTGSGKLACAHEHAVKRGRLDIMSLLDRRPDDARESLRDTCHEYTDLGLQFAMEQHAQFGSEAVVEALTNMSGGKQAMAVLDEVAKTSHGLLKQFARLKLDGYLSEDVERDIRALIARHPEILRPASLEIYRMSCVAKQRVVRAGVEVTVPQLGVQLGVNIAFKHVTEDEDPYYCGKFVDVSFDGLLDGTAILTGALEASVSPDGVVNPVAFSDALAMVPSVTKGYSTRALYKVKGGRLKLMVAQALKTSGIPLDSSGIVVPGWRGNGDAPENSGGTPSDFLPVSVSLVSAQRLVEKETLGTECLDLLLPIARSRLGGAAGRPWWDNYVEAHRDDFDQLLFNIAQRSTGSTLDLDLAEIARNAPRTAPLITRLTDCARRMAEAPTPSHRATAHDALAQVLLAYLDDHYRDAAAQNWSLSTRP</sequence>
<organism evidence="1 2">
    <name type="scientific">Pandoraea terrae</name>
    <dbReference type="NCBI Taxonomy" id="1537710"/>
    <lineage>
        <taxon>Bacteria</taxon>
        <taxon>Pseudomonadati</taxon>
        <taxon>Pseudomonadota</taxon>
        <taxon>Betaproteobacteria</taxon>
        <taxon>Burkholderiales</taxon>
        <taxon>Burkholderiaceae</taxon>
        <taxon>Pandoraea</taxon>
    </lineage>
</organism>